<feature type="region of interest" description="Disordered" evidence="7">
    <location>
        <begin position="1"/>
        <end position="38"/>
    </location>
</feature>
<dbReference type="PANTHER" id="PTHR20855:SF15">
    <property type="entry name" value="PROGESTIN AND ADIPOQ RECEPTOR FAMILY MEMBER 3"/>
    <property type="match status" value="1"/>
</dbReference>
<dbReference type="EMBL" id="JAODUO010001182">
    <property type="protein sequence ID" value="KAK2169587.1"/>
    <property type="molecule type" value="Genomic_DNA"/>
</dbReference>
<evidence type="ECO:0000256" key="4">
    <source>
        <dbReference type="ARBA" id="ARBA00022989"/>
    </source>
</evidence>
<dbReference type="Pfam" id="PF03006">
    <property type="entry name" value="HlyIII"/>
    <property type="match status" value="2"/>
</dbReference>
<evidence type="ECO:0000313" key="9">
    <source>
        <dbReference type="EMBL" id="KAK2169587.1"/>
    </source>
</evidence>
<feature type="binding site" evidence="6">
    <location>
        <position position="181"/>
    </location>
    <ligand>
        <name>Zn(2+)</name>
        <dbReference type="ChEBI" id="CHEBI:29105"/>
    </ligand>
</feature>
<feature type="transmembrane region" description="Helical" evidence="8">
    <location>
        <begin position="272"/>
        <end position="292"/>
    </location>
</feature>
<sequence length="343" mass="39081">MWPQPKPACDVEAPPTMNTSSMAATETTGETDWSANNGVSLNNHVSEQHKIPNGNARRPVYTFLDLEIDKLEDIVRGACTKPIALYSYFEVPEYLRVNPYIHHGYRALLPFGSCLQSLFVWSNESMNIWSHLVGFIIFFFLMIWDNTLWIPQSRGTASDHFIISVTLLCYQFCMLCSAGYHLFLCHSEQALPDGGLHLISLASPSTWYSVYFVVIAGLFAGVLYSQTHPRFAADHFQKSRVFMFCGLTAYGIIPVLHWVYLNGGFSTEIVQIFTPKVAVMYLICVIAFFFYFTRFPEVCCPGRFDYVGCSHQMWHILIVVAFVWWHHTGQQLLLHQVSKPCLG</sequence>
<evidence type="ECO:0000256" key="6">
    <source>
        <dbReference type="PIRSR" id="PIRSR604254-1"/>
    </source>
</evidence>
<evidence type="ECO:0000256" key="3">
    <source>
        <dbReference type="ARBA" id="ARBA00022692"/>
    </source>
</evidence>
<accession>A0AAD9KE50</accession>
<dbReference type="GO" id="GO:0046872">
    <property type="term" value="F:metal ion binding"/>
    <property type="evidence" value="ECO:0007669"/>
    <property type="project" value="UniProtKB-KW"/>
</dbReference>
<evidence type="ECO:0000256" key="1">
    <source>
        <dbReference type="ARBA" id="ARBA00004141"/>
    </source>
</evidence>
<keyword evidence="5 8" id="KW-0472">Membrane</keyword>
<keyword evidence="10" id="KW-1185">Reference proteome</keyword>
<reference evidence="9" key="1">
    <citation type="journal article" date="2023" name="Mol. Biol. Evol.">
        <title>Third-Generation Sequencing Reveals the Adaptive Role of the Epigenome in Three Deep-Sea Polychaetes.</title>
        <authorList>
            <person name="Perez M."/>
            <person name="Aroh O."/>
            <person name="Sun Y."/>
            <person name="Lan Y."/>
            <person name="Juniper S.K."/>
            <person name="Young C.R."/>
            <person name="Angers B."/>
            <person name="Qian P.Y."/>
        </authorList>
    </citation>
    <scope>NUCLEOTIDE SEQUENCE</scope>
    <source>
        <strain evidence="9">R07B-5</strain>
    </source>
</reference>
<feature type="transmembrane region" description="Helical" evidence="8">
    <location>
        <begin position="206"/>
        <end position="225"/>
    </location>
</feature>
<feature type="transmembrane region" description="Helical" evidence="8">
    <location>
        <begin position="304"/>
        <end position="325"/>
    </location>
</feature>
<comment type="subcellular location">
    <subcellularLocation>
        <location evidence="1">Membrane</location>
        <topology evidence="1">Multi-pass membrane protein</topology>
    </subcellularLocation>
</comment>
<feature type="transmembrane region" description="Helical" evidence="8">
    <location>
        <begin position="128"/>
        <end position="149"/>
    </location>
</feature>
<proteinExistence type="inferred from homology"/>
<feature type="binding site" evidence="6">
    <location>
        <position position="311"/>
    </location>
    <ligand>
        <name>Zn(2+)</name>
        <dbReference type="ChEBI" id="CHEBI:29105"/>
    </ligand>
</feature>
<evidence type="ECO:0000256" key="8">
    <source>
        <dbReference type="SAM" id="Phobius"/>
    </source>
</evidence>
<protein>
    <recommendedName>
        <fullName evidence="11">Progestin and adipoQ receptor family member 3</fullName>
    </recommendedName>
</protein>
<keyword evidence="4 8" id="KW-1133">Transmembrane helix</keyword>
<feature type="transmembrane region" description="Helical" evidence="8">
    <location>
        <begin position="161"/>
        <end position="183"/>
    </location>
</feature>
<gene>
    <name evidence="9" type="ORF">NP493_1183g00005</name>
</gene>
<feature type="binding site" evidence="6">
    <location>
        <position position="315"/>
    </location>
    <ligand>
        <name>Zn(2+)</name>
        <dbReference type="ChEBI" id="CHEBI:29105"/>
    </ligand>
</feature>
<evidence type="ECO:0000313" key="10">
    <source>
        <dbReference type="Proteomes" id="UP001209878"/>
    </source>
</evidence>
<evidence type="ECO:0000256" key="5">
    <source>
        <dbReference type="ARBA" id="ARBA00023136"/>
    </source>
</evidence>
<dbReference type="AlphaFoldDB" id="A0AAD9KE50"/>
<keyword evidence="6" id="KW-0862">Zinc</keyword>
<evidence type="ECO:0008006" key="11">
    <source>
        <dbReference type="Google" id="ProtNLM"/>
    </source>
</evidence>
<feature type="transmembrane region" description="Helical" evidence="8">
    <location>
        <begin position="241"/>
        <end position="260"/>
    </location>
</feature>
<dbReference type="InterPro" id="IPR004254">
    <property type="entry name" value="AdipoR/HlyIII-related"/>
</dbReference>
<evidence type="ECO:0000256" key="7">
    <source>
        <dbReference type="SAM" id="MobiDB-lite"/>
    </source>
</evidence>
<evidence type="ECO:0000256" key="2">
    <source>
        <dbReference type="ARBA" id="ARBA00007018"/>
    </source>
</evidence>
<dbReference type="PANTHER" id="PTHR20855">
    <property type="entry name" value="ADIPOR/PROGESTIN RECEPTOR-RELATED"/>
    <property type="match status" value="1"/>
</dbReference>
<keyword evidence="6" id="KW-0479">Metal-binding</keyword>
<organism evidence="9 10">
    <name type="scientific">Ridgeia piscesae</name>
    <name type="common">Tubeworm</name>
    <dbReference type="NCBI Taxonomy" id="27915"/>
    <lineage>
        <taxon>Eukaryota</taxon>
        <taxon>Metazoa</taxon>
        <taxon>Spiralia</taxon>
        <taxon>Lophotrochozoa</taxon>
        <taxon>Annelida</taxon>
        <taxon>Polychaeta</taxon>
        <taxon>Sedentaria</taxon>
        <taxon>Canalipalpata</taxon>
        <taxon>Sabellida</taxon>
        <taxon>Siboglinidae</taxon>
        <taxon>Ridgeia</taxon>
    </lineage>
</organism>
<keyword evidence="3 8" id="KW-0812">Transmembrane</keyword>
<feature type="compositionally biased region" description="Polar residues" evidence="7">
    <location>
        <begin position="16"/>
        <end position="38"/>
    </location>
</feature>
<comment type="similarity">
    <text evidence="2">Belongs to the ADIPOR family.</text>
</comment>
<dbReference type="GO" id="GO:0016020">
    <property type="term" value="C:membrane"/>
    <property type="evidence" value="ECO:0007669"/>
    <property type="project" value="UniProtKB-SubCell"/>
</dbReference>
<name>A0AAD9KE50_RIDPI</name>
<dbReference type="GO" id="GO:0038023">
    <property type="term" value="F:signaling receptor activity"/>
    <property type="evidence" value="ECO:0007669"/>
    <property type="project" value="TreeGrafter"/>
</dbReference>
<dbReference type="Proteomes" id="UP001209878">
    <property type="component" value="Unassembled WGS sequence"/>
</dbReference>
<comment type="caution">
    <text evidence="9">The sequence shown here is derived from an EMBL/GenBank/DDBJ whole genome shotgun (WGS) entry which is preliminary data.</text>
</comment>